<gene>
    <name evidence="1" type="ORF">DARMORV10_C02P27680.1</name>
</gene>
<evidence type="ECO:0000313" key="1">
    <source>
        <dbReference type="EMBL" id="CAF1907402.1"/>
    </source>
</evidence>
<dbReference type="EMBL" id="HG994366">
    <property type="protein sequence ID" value="CAF1907402.1"/>
    <property type="molecule type" value="Genomic_DNA"/>
</dbReference>
<name>A0A816K8S6_BRANA</name>
<accession>A0A816K8S6</accession>
<dbReference type="Proteomes" id="UP001295469">
    <property type="component" value="Chromosome C02"/>
</dbReference>
<protein>
    <submittedName>
        <fullName evidence="1">(rape) hypothetical protein</fullName>
    </submittedName>
</protein>
<reference evidence="1" key="1">
    <citation type="submission" date="2021-01" db="EMBL/GenBank/DDBJ databases">
        <authorList>
            <consortium name="Genoscope - CEA"/>
            <person name="William W."/>
        </authorList>
    </citation>
    <scope>NUCLEOTIDE SEQUENCE</scope>
</reference>
<dbReference type="AlphaFoldDB" id="A0A816K8S6"/>
<proteinExistence type="predicted"/>
<organism evidence="1">
    <name type="scientific">Brassica napus</name>
    <name type="common">Rape</name>
    <dbReference type="NCBI Taxonomy" id="3708"/>
    <lineage>
        <taxon>Eukaryota</taxon>
        <taxon>Viridiplantae</taxon>
        <taxon>Streptophyta</taxon>
        <taxon>Embryophyta</taxon>
        <taxon>Tracheophyta</taxon>
        <taxon>Spermatophyta</taxon>
        <taxon>Magnoliopsida</taxon>
        <taxon>eudicotyledons</taxon>
        <taxon>Gunneridae</taxon>
        <taxon>Pentapetalae</taxon>
        <taxon>rosids</taxon>
        <taxon>malvids</taxon>
        <taxon>Brassicales</taxon>
        <taxon>Brassicaceae</taxon>
        <taxon>Brassiceae</taxon>
        <taxon>Brassica</taxon>
    </lineage>
</organism>
<sequence length="107" mass="12197">MGLCTLSSFSRVMGYHEIVRCSFHLPKPFHYKTAAIGSMANKTSKSTVTEPSIVFFHDFSSGLGEAKLIFKLILLWEALRIDVEMFINEQVMIRFTILISILKNQKP</sequence>